<evidence type="ECO:0000313" key="2">
    <source>
        <dbReference type="Proteomes" id="UP000478052"/>
    </source>
</evidence>
<sequence>MMCVFFVFESVTTFWISKSASIFKLGPVSDRKVNLVGTLGGQK</sequence>
<accession>A0A6G0YG43</accession>
<gene>
    <name evidence="1" type="ORF">FWK35_00022304</name>
</gene>
<proteinExistence type="predicted"/>
<comment type="caution">
    <text evidence="1">The sequence shown here is derived from an EMBL/GenBank/DDBJ whole genome shotgun (WGS) entry which is preliminary data.</text>
</comment>
<reference evidence="1 2" key="1">
    <citation type="submission" date="2019-08" db="EMBL/GenBank/DDBJ databases">
        <title>Whole genome of Aphis craccivora.</title>
        <authorList>
            <person name="Voronova N.V."/>
            <person name="Shulinski R.S."/>
            <person name="Bandarenka Y.V."/>
            <person name="Zhorov D.G."/>
            <person name="Warner D."/>
        </authorList>
    </citation>
    <scope>NUCLEOTIDE SEQUENCE [LARGE SCALE GENOMIC DNA]</scope>
    <source>
        <strain evidence="1">180601</strain>
        <tissue evidence="1">Whole Body</tissue>
    </source>
</reference>
<keyword evidence="2" id="KW-1185">Reference proteome</keyword>
<name>A0A6G0YG43_APHCR</name>
<dbReference type="AlphaFoldDB" id="A0A6G0YG43"/>
<evidence type="ECO:0000313" key="1">
    <source>
        <dbReference type="EMBL" id="KAF0755143.1"/>
    </source>
</evidence>
<dbReference type="Proteomes" id="UP000478052">
    <property type="component" value="Unassembled WGS sequence"/>
</dbReference>
<dbReference type="EMBL" id="VUJU01004223">
    <property type="protein sequence ID" value="KAF0755143.1"/>
    <property type="molecule type" value="Genomic_DNA"/>
</dbReference>
<organism evidence="1 2">
    <name type="scientific">Aphis craccivora</name>
    <name type="common">Cowpea aphid</name>
    <dbReference type="NCBI Taxonomy" id="307492"/>
    <lineage>
        <taxon>Eukaryota</taxon>
        <taxon>Metazoa</taxon>
        <taxon>Ecdysozoa</taxon>
        <taxon>Arthropoda</taxon>
        <taxon>Hexapoda</taxon>
        <taxon>Insecta</taxon>
        <taxon>Pterygota</taxon>
        <taxon>Neoptera</taxon>
        <taxon>Paraneoptera</taxon>
        <taxon>Hemiptera</taxon>
        <taxon>Sternorrhyncha</taxon>
        <taxon>Aphidomorpha</taxon>
        <taxon>Aphidoidea</taxon>
        <taxon>Aphididae</taxon>
        <taxon>Aphidini</taxon>
        <taxon>Aphis</taxon>
        <taxon>Aphis</taxon>
    </lineage>
</organism>
<protein>
    <submittedName>
        <fullName evidence="1">Uncharacterized protein</fullName>
    </submittedName>
</protein>